<reference evidence="2" key="3">
    <citation type="journal article" date="2010" name="Genome Res.">
        <title>Population genomic sequencing of Coccidioides fungi reveals recent hybridization and transposon control.</title>
        <authorList>
            <person name="Neafsey D.E."/>
            <person name="Barker B.M."/>
            <person name="Sharpton T.J."/>
            <person name="Stajich J.E."/>
            <person name="Park D.J."/>
            <person name="Whiston E."/>
            <person name="Hung C.-Y."/>
            <person name="McMahan C."/>
            <person name="White J."/>
            <person name="Sykes S."/>
            <person name="Heiman D."/>
            <person name="Young S."/>
            <person name="Zeng Q."/>
            <person name="Abouelleil A."/>
            <person name="Aftuck L."/>
            <person name="Bessette D."/>
            <person name="Brown A."/>
            <person name="FitzGerald M."/>
            <person name="Lui A."/>
            <person name="Macdonald J.P."/>
            <person name="Priest M."/>
            <person name="Orbach M.J."/>
            <person name="Galgiani J.N."/>
            <person name="Kirkland T.N."/>
            <person name="Cole G.T."/>
            <person name="Birren B.W."/>
            <person name="Henn M.R."/>
            <person name="Taylor J.W."/>
            <person name="Rounsley S.D."/>
        </authorList>
    </citation>
    <scope>NUCLEOTIDE SEQUENCE [LARGE SCALE GENOMIC DNA]</scope>
    <source>
        <strain evidence="2">RMSCC 3488</strain>
    </source>
</reference>
<sequence length="106" mass="11645">MSRSVSINCRLFSPTYLGFFTRIRGIGIICKHGKRGKHDAPTPPASYWLLLIQISAKLLPLETVPVQTSLDGMWKSISLMTPDFVESNSEMRLPMMASGTTIGTSG</sequence>
<name>A0A0J6FM93_COCPO</name>
<evidence type="ECO:0000313" key="2">
    <source>
        <dbReference type="Proteomes" id="UP000054567"/>
    </source>
</evidence>
<dbReference type="Proteomes" id="UP000054567">
    <property type="component" value="Unassembled WGS sequence"/>
</dbReference>
<dbReference type="EMBL" id="DS268113">
    <property type="protein sequence ID" value="KMM71498.1"/>
    <property type="molecule type" value="Genomic_DNA"/>
</dbReference>
<protein>
    <submittedName>
        <fullName evidence="1">Uncharacterized protein</fullName>
    </submittedName>
</protein>
<organism evidence="1 2">
    <name type="scientific">Coccidioides posadasii RMSCC 3488</name>
    <dbReference type="NCBI Taxonomy" id="454284"/>
    <lineage>
        <taxon>Eukaryota</taxon>
        <taxon>Fungi</taxon>
        <taxon>Dikarya</taxon>
        <taxon>Ascomycota</taxon>
        <taxon>Pezizomycotina</taxon>
        <taxon>Eurotiomycetes</taxon>
        <taxon>Eurotiomycetidae</taxon>
        <taxon>Onygenales</taxon>
        <taxon>Onygenaceae</taxon>
        <taxon>Coccidioides</taxon>
    </lineage>
</organism>
<proteinExistence type="predicted"/>
<gene>
    <name evidence="1" type="ORF">CPAG_07805</name>
</gene>
<evidence type="ECO:0000313" key="1">
    <source>
        <dbReference type="EMBL" id="KMM71498.1"/>
    </source>
</evidence>
<reference evidence="2" key="2">
    <citation type="journal article" date="2009" name="Genome Res.">
        <title>Comparative genomic analyses of the human fungal pathogens Coccidioides and their relatives.</title>
        <authorList>
            <person name="Sharpton T.J."/>
            <person name="Stajich J.E."/>
            <person name="Rounsley S.D."/>
            <person name="Gardner M.J."/>
            <person name="Wortman J.R."/>
            <person name="Jordar V.S."/>
            <person name="Maiti R."/>
            <person name="Kodira C.D."/>
            <person name="Neafsey D.E."/>
            <person name="Zeng Q."/>
            <person name="Hung C.-Y."/>
            <person name="McMahan C."/>
            <person name="Muszewska A."/>
            <person name="Grynberg M."/>
            <person name="Mandel M.A."/>
            <person name="Kellner E.M."/>
            <person name="Barker B.M."/>
            <person name="Galgiani J.N."/>
            <person name="Orbach M.J."/>
            <person name="Kirkland T.N."/>
            <person name="Cole G.T."/>
            <person name="Henn M.R."/>
            <person name="Birren B.W."/>
            <person name="Taylor J.W."/>
        </authorList>
    </citation>
    <scope>NUCLEOTIDE SEQUENCE [LARGE SCALE GENOMIC DNA]</scope>
    <source>
        <strain evidence="2">RMSCC 3488</strain>
    </source>
</reference>
<accession>A0A0J6FM93</accession>
<reference evidence="1 2" key="1">
    <citation type="submission" date="2007-06" db="EMBL/GenBank/DDBJ databases">
        <title>The Genome Sequence of Coccidioides posadasii RMSCC_3488.</title>
        <authorList>
            <consortium name="Coccidioides Genome Resources Consortium"/>
            <consortium name="The Broad Institute Genome Sequencing Platform"/>
            <person name="Henn M.R."/>
            <person name="Sykes S."/>
            <person name="Young S."/>
            <person name="Jaffe D."/>
            <person name="Berlin A."/>
            <person name="Alvarez P."/>
            <person name="Butler J."/>
            <person name="Gnerre S."/>
            <person name="Grabherr M."/>
            <person name="Mauceli E."/>
            <person name="Brockman W."/>
            <person name="Kodira C."/>
            <person name="Alvarado L."/>
            <person name="Zeng Q."/>
            <person name="Crawford M."/>
            <person name="Antoine C."/>
            <person name="Devon K."/>
            <person name="Galgiani J."/>
            <person name="Orsborn K."/>
            <person name="Lewis M.L."/>
            <person name="Nusbaum C."/>
            <person name="Galagan J."/>
            <person name="Birren B."/>
        </authorList>
    </citation>
    <scope>NUCLEOTIDE SEQUENCE [LARGE SCALE GENOMIC DNA]</scope>
    <source>
        <strain evidence="1 2">RMSCC 3488</strain>
    </source>
</reference>
<dbReference type="VEuPathDB" id="FungiDB:CPAG_07805"/>
<dbReference type="AlphaFoldDB" id="A0A0J6FM93"/>